<comment type="caution">
    <text evidence="1">The sequence shown here is derived from an EMBL/GenBank/DDBJ whole genome shotgun (WGS) entry which is preliminary data.</text>
</comment>
<organism evidence="1 2">
    <name type="scientific">Didymella pomorum</name>
    <dbReference type="NCBI Taxonomy" id="749634"/>
    <lineage>
        <taxon>Eukaryota</taxon>
        <taxon>Fungi</taxon>
        <taxon>Dikarya</taxon>
        <taxon>Ascomycota</taxon>
        <taxon>Pezizomycotina</taxon>
        <taxon>Dothideomycetes</taxon>
        <taxon>Pleosporomycetidae</taxon>
        <taxon>Pleosporales</taxon>
        <taxon>Pleosporineae</taxon>
        <taxon>Didymellaceae</taxon>
        <taxon>Didymella</taxon>
    </lineage>
</organism>
<dbReference type="OrthoDB" id="10518645at2759"/>
<protein>
    <submittedName>
        <fullName evidence="1">Uncharacterized protein</fullName>
    </submittedName>
</protein>
<dbReference type="EMBL" id="JAPEVA010000049">
    <property type="protein sequence ID" value="KAJ4403653.1"/>
    <property type="molecule type" value="Genomic_DNA"/>
</dbReference>
<dbReference type="AlphaFoldDB" id="A0A9W8ZAF1"/>
<name>A0A9W8ZAF1_9PLEO</name>
<dbReference type="Proteomes" id="UP001140510">
    <property type="component" value="Unassembled WGS sequence"/>
</dbReference>
<reference evidence="1" key="1">
    <citation type="submission" date="2022-10" db="EMBL/GenBank/DDBJ databases">
        <title>Tapping the CABI collections for fungal endophytes: first genome assemblies for Collariella, Neodidymelliopsis, Ascochyta clinopodiicola, Didymella pomorum, Didymosphaeria variabile, Neocosmospora piperis and Neocucurbitaria cava.</title>
        <authorList>
            <person name="Hill R."/>
        </authorList>
    </citation>
    <scope>NUCLEOTIDE SEQUENCE</scope>
    <source>
        <strain evidence="1">IMI 355091</strain>
    </source>
</reference>
<evidence type="ECO:0000313" key="2">
    <source>
        <dbReference type="Proteomes" id="UP001140510"/>
    </source>
</evidence>
<accession>A0A9W8ZAF1</accession>
<evidence type="ECO:0000313" key="1">
    <source>
        <dbReference type="EMBL" id="KAJ4403653.1"/>
    </source>
</evidence>
<keyword evidence="2" id="KW-1185">Reference proteome</keyword>
<sequence length="122" mass="13740">MKTTANNAYDWALAANKLSMADGQLALALLGRRLPSQTASLEQTETKIVEVEIEVEERRLALYNGRKMAKILVRMNARLTGDEQLEFRHMYNLVRISVAKKTKASRYASPVQLQALVVRHGV</sequence>
<gene>
    <name evidence="1" type="ORF">N0V91_006353</name>
</gene>
<proteinExistence type="predicted"/>